<dbReference type="InterPro" id="IPR015421">
    <property type="entry name" value="PyrdxlP-dep_Trfase_major"/>
</dbReference>
<name>A0A432YWJ9_9GAMM</name>
<comment type="catalytic activity">
    <reaction evidence="8 9">
        <text>L-histidinol phosphate + 2-oxoglutarate = 3-(imidazol-4-yl)-2-oxopropyl phosphate + L-glutamate</text>
        <dbReference type="Rhea" id="RHEA:23744"/>
        <dbReference type="ChEBI" id="CHEBI:16810"/>
        <dbReference type="ChEBI" id="CHEBI:29985"/>
        <dbReference type="ChEBI" id="CHEBI:57766"/>
        <dbReference type="ChEBI" id="CHEBI:57980"/>
        <dbReference type="EC" id="2.6.1.9"/>
    </reaction>
</comment>
<comment type="similarity">
    <text evidence="3 9">Belongs to the class-II pyridoxal-phosphate-dependent aminotransferase family. Histidinol-phosphate aminotransferase subfamily.</text>
</comment>
<dbReference type="Proteomes" id="UP000288361">
    <property type="component" value="Unassembled WGS sequence"/>
</dbReference>
<feature type="modified residue" description="N6-(pyridoxal phosphate)lysine" evidence="9">
    <location>
        <position position="229"/>
    </location>
</feature>
<comment type="caution">
    <text evidence="11">The sequence shown here is derived from an EMBL/GenBank/DDBJ whole genome shotgun (WGS) entry which is preliminary data.</text>
</comment>
<keyword evidence="9" id="KW-0028">Amino-acid biosynthesis</keyword>
<dbReference type="InterPro" id="IPR050106">
    <property type="entry name" value="HistidinolP_aminotransfase"/>
</dbReference>
<dbReference type="Gene3D" id="3.90.1150.10">
    <property type="entry name" value="Aspartate Aminotransferase, domain 1"/>
    <property type="match status" value="1"/>
</dbReference>
<evidence type="ECO:0000256" key="4">
    <source>
        <dbReference type="ARBA" id="ARBA00011738"/>
    </source>
</evidence>
<keyword evidence="6 9" id="KW-0808">Transferase</keyword>
<feature type="domain" description="Aminotransferase class I/classII large" evidence="10">
    <location>
        <begin position="37"/>
        <end position="359"/>
    </location>
</feature>
<organism evidence="11 12">
    <name type="scientific">Idiomarina piscisalsi</name>
    <dbReference type="NCBI Taxonomy" id="1096243"/>
    <lineage>
        <taxon>Bacteria</taxon>
        <taxon>Pseudomonadati</taxon>
        <taxon>Pseudomonadota</taxon>
        <taxon>Gammaproteobacteria</taxon>
        <taxon>Alteromonadales</taxon>
        <taxon>Idiomarinaceae</taxon>
        <taxon>Idiomarina</taxon>
    </lineage>
</organism>
<protein>
    <recommendedName>
        <fullName evidence="9">Histidinol-phosphate aminotransferase</fullName>
        <ecNumber evidence="9">2.6.1.9</ecNumber>
    </recommendedName>
    <alternativeName>
        <fullName evidence="9">Imidazole acetol-phosphate transaminase</fullName>
    </alternativeName>
</protein>
<dbReference type="CDD" id="cd00609">
    <property type="entry name" value="AAT_like"/>
    <property type="match status" value="1"/>
</dbReference>
<sequence>MSNFDALSLVNPGVKQLRPYQAGKPVSELQRELGLQHVVKLASNENPLGLSEKVKTALEAELNDLVRYPDANGYYLKSRLAELNSVTTQQITLGNGSNDVLEILARTFVSDQDEVIFSQHAFVVYPLVTQAIGAKPVAVPAIDYGHDLDGMAAAITDKTKMIFIANPNNPTGTFLTTESIKAFLGKVPQNVIVVLDEAYYEYVPEAERAPSVEWIKEYPNLVVSRTFSKAYGLAGLRAGYAVSHEGIADVLNRIRQPFNMNSLSLKAAEVVLDDHGYLQKAVEINAHGMKQLTDFCEGAGFNYIPSYGNFLTIEVGPDAEKLYDELLHEGVIVRPVTGYELPNHLRVSIGLPEENEAFIKAMKKLRG</sequence>
<dbReference type="Pfam" id="PF00155">
    <property type="entry name" value="Aminotran_1_2"/>
    <property type="match status" value="1"/>
</dbReference>
<evidence type="ECO:0000256" key="3">
    <source>
        <dbReference type="ARBA" id="ARBA00007970"/>
    </source>
</evidence>
<dbReference type="GO" id="GO:0000105">
    <property type="term" value="P:L-histidine biosynthetic process"/>
    <property type="evidence" value="ECO:0007669"/>
    <property type="project" value="UniProtKB-UniRule"/>
</dbReference>
<keyword evidence="5 9" id="KW-0032">Aminotransferase</keyword>
<reference evidence="11 12" key="1">
    <citation type="journal article" date="2011" name="Front. Microbiol.">
        <title>Genomic signatures of strain selection and enhancement in Bacillus atrophaeus var. globigii, a historical biowarfare simulant.</title>
        <authorList>
            <person name="Gibbons H.S."/>
            <person name="Broomall S.M."/>
            <person name="McNew L.A."/>
            <person name="Daligault H."/>
            <person name="Chapman C."/>
            <person name="Bruce D."/>
            <person name="Karavis M."/>
            <person name="Krepps M."/>
            <person name="McGregor P.A."/>
            <person name="Hong C."/>
            <person name="Park K.H."/>
            <person name="Akmal A."/>
            <person name="Feldman A."/>
            <person name="Lin J.S."/>
            <person name="Chang W.E."/>
            <person name="Higgs B.W."/>
            <person name="Demirev P."/>
            <person name="Lindquist J."/>
            <person name="Liem A."/>
            <person name="Fochler E."/>
            <person name="Read T.D."/>
            <person name="Tapia R."/>
            <person name="Johnson S."/>
            <person name="Bishop-Lilly K.A."/>
            <person name="Detter C."/>
            <person name="Han C."/>
            <person name="Sozhamannan S."/>
            <person name="Rosenzweig C.N."/>
            <person name="Skowronski E.W."/>
        </authorList>
    </citation>
    <scope>NUCLEOTIDE SEQUENCE [LARGE SCALE GENOMIC DNA]</scope>
    <source>
        <strain evidence="11 12">TPS4-2</strain>
    </source>
</reference>
<evidence type="ECO:0000256" key="6">
    <source>
        <dbReference type="ARBA" id="ARBA00022679"/>
    </source>
</evidence>
<dbReference type="InterPro" id="IPR015424">
    <property type="entry name" value="PyrdxlP-dep_Trfase"/>
</dbReference>
<dbReference type="InterPro" id="IPR005861">
    <property type="entry name" value="HisP_aminotrans"/>
</dbReference>
<keyword evidence="9" id="KW-0368">Histidine biosynthesis</keyword>
<proteinExistence type="inferred from homology"/>
<gene>
    <name evidence="9" type="primary">hisC</name>
    <name evidence="11" type="ORF">CWI73_02275</name>
</gene>
<dbReference type="SUPFAM" id="SSF53383">
    <property type="entry name" value="PLP-dependent transferases"/>
    <property type="match status" value="1"/>
</dbReference>
<evidence type="ECO:0000256" key="9">
    <source>
        <dbReference type="HAMAP-Rule" id="MF_01023"/>
    </source>
</evidence>
<dbReference type="PROSITE" id="PS00599">
    <property type="entry name" value="AA_TRANSFER_CLASS_2"/>
    <property type="match status" value="1"/>
</dbReference>
<comment type="cofactor">
    <cofactor evidence="1 9">
        <name>pyridoxal 5'-phosphate</name>
        <dbReference type="ChEBI" id="CHEBI:597326"/>
    </cofactor>
</comment>
<dbReference type="UniPathway" id="UPA00031">
    <property type="reaction ID" value="UER00012"/>
</dbReference>
<evidence type="ECO:0000256" key="8">
    <source>
        <dbReference type="ARBA" id="ARBA00047481"/>
    </source>
</evidence>
<evidence type="ECO:0000256" key="7">
    <source>
        <dbReference type="ARBA" id="ARBA00022898"/>
    </source>
</evidence>
<evidence type="ECO:0000313" key="12">
    <source>
        <dbReference type="Proteomes" id="UP000288361"/>
    </source>
</evidence>
<evidence type="ECO:0000256" key="5">
    <source>
        <dbReference type="ARBA" id="ARBA00022576"/>
    </source>
</evidence>
<dbReference type="RefSeq" id="WP_126751356.1">
    <property type="nucleotide sequence ID" value="NZ_JBHUMT010000016.1"/>
</dbReference>
<comment type="pathway">
    <text evidence="2 9">Amino-acid biosynthesis; L-histidine biosynthesis; L-histidine from 5-phospho-alpha-D-ribose 1-diphosphate: step 7/9.</text>
</comment>
<evidence type="ECO:0000313" key="11">
    <source>
        <dbReference type="EMBL" id="RUO67704.1"/>
    </source>
</evidence>
<dbReference type="InterPro" id="IPR015422">
    <property type="entry name" value="PyrdxlP-dep_Trfase_small"/>
</dbReference>
<dbReference type="EC" id="2.6.1.9" evidence="9"/>
<dbReference type="Gene3D" id="3.40.640.10">
    <property type="entry name" value="Type I PLP-dependent aspartate aminotransferase-like (Major domain)"/>
    <property type="match status" value="1"/>
</dbReference>
<dbReference type="InterPro" id="IPR001917">
    <property type="entry name" value="Aminotrans_II_pyridoxalP_BS"/>
</dbReference>
<dbReference type="PANTHER" id="PTHR43643">
    <property type="entry name" value="HISTIDINOL-PHOSPHATE AMINOTRANSFERASE 2"/>
    <property type="match status" value="1"/>
</dbReference>
<dbReference type="NCBIfam" id="TIGR01141">
    <property type="entry name" value="hisC"/>
    <property type="match status" value="1"/>
</dbReference>
<dbReference type="HAMAP" id="MF_01023">
    <property type="entry name" value="HisC_aminotrans_2"/>
    <property type="match status" value="1"/>
</dbReference>
<comment type="subunit">
    <text evidence="4 9">Homodimer.</text>
</comment>
<keyword evidence="7 9" id="KW-0663">Pyridoxal phosphate</keyword>
<dbReference type="GO" id="GO:0030170">
    <property type="term" value="F:pyridoxal phosphate binding"/>
    <property type="evidence" value="ECO:0007669"/>
    <property type="project" value="InterPro"/>
</dbReference>
<evidence type="ECO:0000259" key="10">
    <source>
        <dbReference type="Pfam" id="PF00155"/>
    </source>
</evidence>
<dbReference type="AlphaFoldDB" id="A0A432YWJ9"/>
<dbReference type="EMBL" id="PIQA01000001">
    <property type="protein sequence ID" value="RUO67704.1"/>
    <property type="molecule type" value="Genomic_DNA"/>
</dbReference>
<accession>A0A432YWJ9</accession>
<dbReference type="InterPro" id="IPR004839">
    <property type="entry name" value="Aminotransferase_I/II_large"/>
</dbReference>
<dbReference type="PANTHER" id="PTHR43643:SF3">
    <property type="entry name" value="HISTIDINOL-PHOSPHATE AMINOTRANSFERASE"/>
    <property type="match status" value="1"/>
</dbReference>
<dbReference type="GO" id="GO:0004400">
    <property type="term" value="F:histidinol-phosphate transaminase activity"/>
    <property type="evidence" value="ECO:0007669"/>
    <property type="project" value="UniProtKB-UniRule"/>
</dbReference>
<evidence type="ECO:0000256" key="2">
    <source>
        <dbReference type="ARBA" id="ARBA00005011"/>
    </source>
</evidence>
<evidence type="ECO:0000256" key="1">
    <source>
        <dbReference type="ARBA" id="ARBA00001933"/>
    </source>
</evidence>